<reference evidence="5" key="1">
    <citation type="submission" date="2023-08" db="EMBL/GenBank/DDBJ databases">
        <authorList>
            <person name="Alioto T."/>
            <person name="Alioto T."/>
            <person name="Gomez Garrido J."/>
        </authorList>
    </citation>
    <scope>NUCLEOTIDE SEQUENCE</scope>
</reference>
<evidence type="ECO:0000259" key="4">
    <source>
        <dbReference type="Pfam" id="PF25344"/>
    </source>
</evidence>
<keyword evidence="2" id="KW-0677">Repeat</keyword>
<dbReference type="InterPro" id="IPR032675">
    <property type="entry name" value="LRR_dom_sf"/>
</dbReference>
<keyword evidence="6" id="KW-1185">Reference proteome</keyword>
<dbReference type="EMBL" id="OX597819">
    <property type="protein sequence ID" value="CAI9724852.1"/>
    <property type="molecule type" value="Genomic_DNA"/>
</dbReference>
<organism evidence="5 6">
    <name type="scientific">Octopus vulgaris</name>
    <name type="common">Common octopus</name>
    <dbReference type="NCBI Taxonomy" id="6645"/>
    <lineage>
        <taxon>Eukaryota</taxon>
        <taxon>Metazoa</taxon>
        <taxon>Spiralia</taxon>
        <taxon>Lophotrochozoa</taxon>
        <taxon>Mollusca</taxon>
        <taxon>Cephalopoda</taxon>
        <taxon>Coleoidea</taxon>
        <taxon>Octopodiformes</taxon>
        <taxon>Octopoda</taxon>
        <taxon>Incirrata</taxon>
        <taxon>Octopodidae</taxon>
        <taxon>Octopus</taxon>
    </lineage>
</organism>
<keyword evidence="3" id="KW-0539">Nucleus</keyword>
<dbReference type="Proteomes" id="UP001162480">
    <property type="component" value="Chromosome 6"/>
</dbReference>
<keyword evidence="1" id="KW-0433">Leucine-rich repeat</keyword>
<dbReference type="Gene3D" id="3.80.10.10">
    <property type="entry name" value="Ribonuclease Inhibitor"/>
    <property type="match status" value="1"/>
</dbReference>
<evidence type="ECO:0000256" key="1">
    <source>
        <dbReference type="ARBA" id="ARBA00022614"/>
    </source>
</evidence>
<dbReference type="InterPro" id="IPR057437">
    <property type="entry name" value="PIF1/LRR1_PH"/>
</dbReference>
<dbReference type="InterPro" id="IPR001611">
    <property type="entry name" value="Leu-rich_rpt"/>
</dbReference>
<dbReference type="Pfam" id="PF25344">
    <property type="entry name" value="PH_LRR1"/>
    <property type="match status" value="1"/>
</dbReference>
<dbReference type="SUPFAM" id="SSF52058">
    <property type="entry name" value="L domain-like"/>
    <property type="match status" value="1"/>
</dbReference>
<dbReference type="PROSITE" id="PS51450">
    <property type="entry name" value="LRR"/>
    <property type="match status" value="1"/>
</dbReference>
<proteinExistence type="predicted"/>
<dbReference type="PANTHER" id="PTHR48051">
    <property type="match status" value="1"/>
</dbReference>
<gene>
    <name evidence="5" type="ORF">OCTVUL_1B025573</name>
</gene>
<dbReference type="SMART" id="SM00364">
    <property type="entry name" value="LRR_BAC"/>
    <property type="match status" value="4"/>
</dbReference>
<feature type="domain" description="PIF1/LRR1 pleckstrin homology" evidence="4">
    <location>
        <begin position="108"/>
        <end position="227"/>
    </location>
</feature>
<evidence type="ECO:0000313" key="6">
    <source>
        <dbReference type="Proteomes" id="UP001162480"/>
    </source>
</evidence>
<sequence length="558" mass="63249">MFVFSIVSYDCLIRNVRDADLVSNVCCDGLISNVRIDGSINKSCRDHFMSINDFVSNVRSDGLIINICDDLITNVYDGLITNDGLITDVCDVNSKLQCQQLLNKQVKMRLQCDMEISNRALPSHNLKSSGRCSRGYLSIGQNPGSTNKQRTVYIMLCTAKDKTGTKYVVKDNVEKVFCNFISEGKTTIRFKEPQVDLHISKADSIQLKSFLTVLKASLKGECPQQKSNLSTLSAITPKQIENSKKKLTILKRQDYPILKGFPFSLVSLKIIGCHIKKLDSRIPSLKYLQHLDLADNVLQELPEAFSRILLTDLILKGNQFSTFPQSLLEPPLCDNLTVLDLSSNQLQRLPSHIDNLRKLQILKVSRNQLKQLPINIGNLSSLKNLDISNNQLPLLPANFIKLCLHELDLSHNSFSTTPHRILRQCLELPSLQSICVKFIINNKIPYCETMYRDLHELIRSHKRCWCGKVVVAKFIHCIYHASISFMVASLLSTSEKTFPLEAYFCSQKCFDRFTQKQFQSPLVTYKTEVVMGIVKKGIGWPPTQAKFELGIIQFQFCI</sequence>
<evidence type="ECO:0000256" key="2">
    <source>
        <dbReference type="ARBA" id="ARBA00022737"/>
    </source>
</evidence>
<dbReference type="InterPro" id="IPR003591">
    <property type="entry name" value="Leu-rich_rpt_typical-subtyp"/>
</dbReference>
<dbReference type="InterPro" id="IPR050216">
    <property type="entry name" value="LRR_domain-containing"/>
</dbReference>
<protein>
    <submittedName>
        <fullName evidence="5">Leucine-rich repeat protein 1</fullName>
    </submittedName>
</protein>
<dbReference type="AlphaFoldDB" id="A0AA36F550"/>
<dbReference type="GO" id="GO:0005737">
    <property type="term" value="C:cytoplasm"/>
    <property type="evidence" value="ECO:0007669"/>
    <property type="project" value="TreeGrafter"/>
</dbReference>
<dbReference type="PRINTS" id="PR00019">
    <property type="entry name" value="LEURICHRPT"/>
</dbReference>
<dbReference type="Pfam" id="PF00560">
    <property type="entry name" value="LRR_1"/>
    <property type="match status" value="3"/>
</dbReference>
<name>A0AA36F550_OCTVU</name>
<dbReference type="SMART" id="SM00369">
    <property type="entry name" value="LRR_TYP"/>
    <property type="match status" value="6"/>
</dbReference>
<accession>A0AA36F550</accession>
<evidence type="ECO:0000256" key="3">
    <source>
        <dbReference type="ARBA" id="ARBA00023242"/>
    </source>
</evidence>
<dbReference type="PANTHER" id="PTHR48051:SF52">
    <property type="entry name" value="LEUCINE-RICH REPEAT PROTEIN 1"/>
    <property type="match status" value="1"/>
</dbReference>
<evidence type="ECO:0000313" key="5">
    <source>
        <dbReference type="EMBL" id="CAI9724852.1"/>
    </source>
</evidence>